<dbReference type="Proteomes" id="UP000284051">
    <property type="component" value="Unassembled WGS sequence"/>
</dbReference>
<reference evidence="2 8" key="2">
    <citation type="journal article" date="2019" name="Nat. Med.">
        <title>A library of human gut bacterial isolates paired with longitudinal multiomics data enables mechanistic microbiome research.</title>
        <authorList>
            <person name="Poyet M."/>
            <person name="Groussin M."/>
            <person name="Gibbons S.M."/>
            <person name="Avila-Pacheco J."/>
            <person name="Jiang X."/>
            <person name="Kearney S.M."/>
            <person name="Perrotta A.R."/>
            <person name="Berdy B."/>
            <person name="Zhao S."/>
            <person name="Lieberman T.D."/>
            <person name="Swanson P.K."/>
            <person name="Smith M."/>
            <person name="Roesemann S."/>
            <person name="Alexander J.E."/>
            <person name="Rich S.A."/>
            <person name="Livny J."/>
            <person name="Vlamakis H."/>
            <person name="Clish C."/>
            <person name="Bullock K."/>
            <person name="Deik A."/>
            <person name="Scott J."/>
            <person name="Pierce K.A."/>
            <person name="Xavier R.J."/>
            <person name="Alm E.J."/>
        </authorList>
    </citation>
    <scope>NUCLEOTIDE SEQUENCE [LARGE SCALE GENOMIC DNA]</scope>
    <source>
        <strain evidence="2 8">BIOML-A1</strain>
    </source>
</reference>
<evidence type="ECO:0000259" key="1">
    <source>
        <dbReference type="Pfam" id="PF13338"/>
    </source>
</evidence>
<dbReference type="AlphaFoldDB" id="A0A3R6GTQ7"/>
<dbReference type="EMBL" id="QSFP01000027">
    <property type="protein sequence ID" value="RHA64809.1"/>
    <property type="molecule type" value="Genomic_DNA"/>
</dbReference>
<dbReference type="EMBL" id="WGGT01000011">
    <property type="protein sequence ID" value="MVQ46100.1"/>
    <property type="molecule type" value="Genomic_DNA"/>
</dbReference>
<feature type="domain" description="AbiEi antitoxin N-terminal" evidence="1">
    <location>
        <begin position="7"/>
        <end position="53"/>
    </location>
</feature>
<evidence type="ECO:0000313" key="5">
    <source>
        <dbReference type="EMBL" id="RHG24734.1"/>
    </source>
</evidence>
<sequence>MGATEEIIKMAKENNGTVTTAMVVAAGISRGNIKYLVDKGMIEKSARGVYILPEVWDDEIFNLQSRFKRGIYSHETALFLWNLTDRTPNRYYMTFPANYNLTKPKEENIRCVQCKEALYDLGVVEVLTPGGNTVKAYSVERTLCDILRPHSHVDIQVVTEAFKRYATRTDKNIPLLSEYAKTLKVEKKLRAYLEVLL</sequence>
<name>A0A3R6GTQ7_9FIRM</name>
<dbReference type="RefSeq" id="WP_118413464.1">
    <property type="nucleotide sequence ID" value="NZ_JBBNID010000048.1"/>
</dbReference>
<dbReference type="Proteomes" id="UP000479531">
    <property type="component" value="Unassembled WGS sequence"/>
</dbReference>
<evidence type="ECO:0000313" key="9">
    <source>
        <dbReference type="Proteomes" id="UP000479531"/>
    </source>
</evidence>
<evidence type="ECO:0000313" key="7">
    <source>
        <dbReference type="Proteomes" id="UP000284465"/>
    </source>
</evidence>
<dbReference type="EMBL" id="QRID01000028">
    <property type="protein sequence ID" value="RHG24734.1"/>
    <property type="molecule type" value="Genomic_DNA"/>
</dbReference>
<evidence type="ECO:0000313" key="3">
    <source>
        <dbReference type="EMBL" id="MVQ46100.1"/>
    </source>
</evidence>
<dbReference type="Proteomes" id="UP000284465">
    <property type="component" value="Unassembled WGS sequence"/>
</dbReference>
<comment type="caution">
    <text evidence="5">The sequence shown here is derived from an EMBL/GenBank/DDBJ whole genome shotgun (WGS) entry which is preliminary data.</text>
</comment>
<evidence type="ECO:0000313" key="2">
    <source>
        <dbReference type="EMBL" id="MTR86988.1"/>
    </source>
</evidence>
<evidence type="ECO:0000313" key="4">
    <source>
        <dbReference type="EMBL" id="RHA64809.1"/>
    </source>
</evidence>
<proteinExistence type="predicted"/>
<dbReference type="InterPro" id="IPR025159">
    <property type="entry name" value="AbiEi_N"/>
</dbReference>
<dbReference type="Proteomes" id="UP000478483">
    <property type="component" value="Unassembled WGS sequence"/>
</dbReference>
<dbReference type="Pfam" id="PF13338">
    <property type="entry name" value="AbiEi_4"/>
    <property type="match status" value="1"/>
</dbReference>
<gene>
    <name evidence="5" type="ORF">DW264_17760</name>
    <name evidence="4" type="ORF">DW927_16995</name>
    <name evidence="3" type="ORF">GCK47_10405</name>
    <name evidence="2" type="ORF">GMD50_18525</name>
</gene>
<organism evidence="5 6">
    <name type="scientific">Roseburia intestinalis</name>
    <dbReference type="NCBI Taxonomy" id="166486"/>
    <lineage>
        <taxon>Bacteria</taxon>
        <taxon>Bacillati</taxon>
        <taxon>Bacillota</taxon>
        <taxon>Clostridia</taxon>
        <taxon>Lachnospirales</taxon>
        <taxon>Lachnospiraceae</taxon>
        <taxon>Roseburia</taxon>
    </lineage>
</organism>
<evidence type="ECO:0000313" key="8">
    <source>
        <dbReference type="Proteomes" id="UP000478483"/>
    </source>
</evidence>
<reference evidence="3 9" key="3">
    <citation type="submission" date="2019-10" db="EMBL/GenBank/DDBJ databases">
        <title>Roseburia spp. ameliorate alcoholic fatty liver via restoration of gut barrier function.</title>
        <authorList>
            <person name="Seo B."/>
            <person name="Ko G."/>
        </authorList>
    </citation>
    <scope>NUCLEOTIDE SEQUENCE [LARGE SCALE GENOMIC DNA]</scope>
    <source>
        <strain evidence="3 9">SNUG30017</strain>
    </source>
</reference>
<protein>
    <submittedName>
        <fullName evidence="5">Transcriptional regulator</fullName>
    </submittedName>
</protein>
<evidence type="ECO:0000313" key="6">
    <source>
        <dbReference type="Proteomes" id="UP000284051"/>
    </source>
</evidence>
<dbReference type="EMBL" id="WNAJ01000034">
    <property type="protein sequence ID" value="MTR86988.1"/>
    <property type="molecule type" value="Genomic_DNA"/>
</dbReference>
<accession>A0A3R6GTQ7</accession>
<reference evidence="6 7" key="1">
    <citation type="submission" date="2018-08" db="EMBL/GenBank/DDBJ databases">
        <title>A genome reference for cultivated species of the human gut microbiota.</title>
        <authorList>
            <person name="Zou Y."/>
            <person name="Xue W."/>
            <person name="Luo G."/>
        </authorList>
    </citation>
    <scope>NUCLEOTIDE SEQUENCE [LARGE SCALE GENOMIC DNA]</scope>
    <source>
        <strain evidence="5 6">AM22-21LB</strain>
        <strain evidence="4 7">AM43-11</strain>
    </source>
</reference>